<evidence type="ECO:0000256" key="7">
    <source>
        <dbReference type="RuleBase" id="RU361180"/>
    </source>
</evidence>
<dbReference type="PANTHER" id="PTHR23403:SF1">
    <property type="entry name" value="TREHALASE"/>
    <property type="match status" value="1"/>
</dbReference>
<evidence type="ECO:0000256" key="6">
    <source>
        <dbReference type="ARBA" id="ARBA00023295"/>
    </source>
</evidence>
<keyword evidence="6 7" id="KW-0326">Glycosidase</keyword>
<feature type="compositionally biased region" description="Low complexity" evidence="9">
    <location>
        <begin position="565"/>
        <end position="583"/>
    </location>
</feature>
<accession>A0ABM3N708</accession>
<feature type="coiled-coil region" evidence="8">
    <location>
        <begin position="229"/>
        <end position="256"/>
    </location>
</feature>
<evidence type="ECO:0000256" key="4">
    <source>
        <dbReference type="ARBA" id="ARBA00019905"/>
    </source>
</evidence>
<dbReference type="Proteomes" id="UP001652740">
    <property type="component" value="Unplaced"/>
</dbReference>
<dbReference type="InterPro" id="IPR012341">
    <property type="entry name" value="6hp_glycosidase-like_sf"/>
</dbReference>
<dbReference type="PROSITE" id="PS00928">
    <property type="entry name" value="TREHALASE_2"/>
    <property type="match status" value="2"/>
</dbReference>
<evidence type="ECO:0000313" key="11">
    <source>
        <dbReference type="Proteomes" id="UP001652740"/>
    </source>
</evidence>
<evidence type="ECO:0000256" key="2">
    <source>
        <dbReference type="ARBA" id="ARBA00005615"/>
    </source>
</evidence>
<gene>
    <name evidence="12" type="primary">LOC113519591</name>
</gene>
<evidence type="ECO:0000256" key="3">
    <source>
        <dbReference type="ARBA" id="ARBA00012757"/>
    </source>
</evidence>
<evidence type="ECO:0000256" key="8">
    <source>
        <dbReference type="SAM" id="Coils"/>
    </source>
</evidence>
<dbReference type="GeneID" id="113519591"/>
<dbReference type="RefSeq" id="XP_052759357.1">
    <property type="nucleotide sequence ID" value="XM_052903397.1"/>
</dbReference>
<dbReference type="Gene3D" id="1.50.10.10">
    <property type="match status" value="2"/>
</dbReference>
<proteinExistence type="inferred from homology"/>
<keyword evidence="5 7" id="KW-0378">Hydrolase</keyword>
<dbReference type="PANTHER" id="PTHR23403">
    <property type="entry name" value="TREHALASE"/>
    <property type="match status" value="1"/>
</dbReference>
<dbReference type="EC" id="3.2.1.28" evidence="3 7"/>
<dbReference type="InterPro" id="IPR008928">
    <property type="entry name" value="6-hairpin_glycosidase_sf"/>
</dbReference>
<dbReference type="InterPro" id="IPR001661">
    <property type="entry name" value="Glyco_hydro_37"/>
</dbReference>
<evidence type="ECO:0000256" key="10">
    <source>
        <dbReference type="SAM" id="SignalP"/>
    </source>
</evidence>
<keyword evidence="8" id="KW-0175">Coiled coil</keyword>
<evidence type="ECO:0000256" key="9">
    <source>
        <dbReference type="SAM" id="MobiDB-lite"/>
    </source>
</evidence>
<keyword evidence="10" id="KW-0732">Signal</keyword>
<dbReference type="Pfam" id="PF01204">
    <property type="entry name" value="Trehalase"/>
    <property type="match status" value="2"/>
</dbReference>
<reference evidence="12" key="1">
    <citation type="submission" date="2025-08" db="UniProtKB">
        <authorList>
            <consortium name="RefSeq"/>
        </authorList>
    </citation>
    <scope>IDENTIFICATION</scope>
    <source>
        <tissue evidence="12">Whole larvae</tissue>
    </source>
</reference>
<organism evidence="11 12">
    <name type="scientific">Galleria mellonella</name>
    <name type="common">Greater wax moth</name>
    <dbReference type="NCBI Taxonomy" id="7137"/>
    <lineage>
        <taxon>Eukaryota</taxon>
        <taxon>Metazoa</taxon>
        <taxon>Ecdysozoa</taxon>
        <taxon>Arthropoda</taxon>
        <taxon>Hexapoda</taxon>
        <taxon>Insecta</taxon>
        <taxon>Pterygota</taxon>
        <taxon>Neoptera</taxon>
        <taxon>Endopterygota</taxon>
        <taxon>Lepidoptera</taxon>
        <taxon>Glossata</taxon>
        <taxon>Ditrysia</taxon>
        <taxon>Pyraloidea</taxon>
        <taxon>Pyralidae</taxon>
        <taxon>Galleriinae</taxon>
        <taxon>Galleria</taxon>
    </lineage>
</organism>
<dbReference type="PROSITE" id="PS00927">
    <property type="entry name" value="TREHALASE_1"/>
    <property type="match status" value="2"/>
</dbReference>
<sequence length="1175" mass="135099">MMWRLVFLVVAVRGAFVDDLPPSCSKLVYCDSQLLHHVQLQRIFKDSKTFVDLQMRNDQNTTLAAFDDLLNETNNNPTAEQLKSFVDKYFDATSELEDWTPEDHTDNPAFLQSIRDEQLKKFGKDINGVWPILGRKVKPEVFEKPEQYSLVPVSNGFIIPGGRFKEIYYWDTYWIIEGLLISGMRDTARGVIENLIEILKKFGHIPNGSRWYYQERSQPPLLTAMMSLYIRETQDIEFLKANINALEDELKYWLDTKIVAFDKDEQSYTLLRYFAPSLGPRPESYYEDYTDAQQFDTQERRNEFYIDLKSAAESGWDFSSRWFIDSNGENTGDLKTIRTRDIIPVDLNAIFANALQNMAYFRAILKQPLHAAHWAYMAKQWKSSIEEVLWNEEHGIWYDYDISNNQHRRYFYPTNIAPLWMGVVDKRLVKKHAPRVMKYLSNSPGLKYPGGIPASLINSGEQWDFPNAWPPLVSMVVNALEALGTDDSKELAFYVAQTWVRACHKGFTENKQMFEKYDAETPGRFGGGGEYTVQFGFGWSNGVVLEFLTKYGRRLTAVDNPDKYGGSSVDSSSSSDSSDLQDSGSDEKNPDFPNTDRMLKFQRLSFYPVLGLLGAYVQAFTKIDVCNSSIYCSGDLLHKVQLARIYPDSKTFVDLKLVYSENDTLDNFAKLMDATNKNPSREALIQFVNKYFVDGNELSHWSPPDFDANPPILEQISDPKLKQFAKDVIQIWARLGRKVNPDIMEHPGRSSLIYVPNGFIVPGGRFKELYYWDSYWMVRGLIISNMTETAKGMIENLLYLVEKLGYMPNGSRLYYLGRSHPPLLTAMVASYFTATGDLAWLAKHIATVEKELHYWLTNKKIEVELKGKKYMLLRYIADKTNNGPRPESYYEDFTNAQIFPNDDMREEFYLQIKSAAESGWDFSSRWFMFSNKDVNLTSVHPTSILPVDLNSIFAGALEFAGDFRNHLKNRREAQKWWSLAKYWRSAIANVLWDSEDGIWYDYDLKAKAFRKQFYPSCATPLWTRAVEVDQASEYGARLAKYLSSSGAMDFPGGVPTSISHSGEQWDFPNAWPPLQSIIIGGLYNSGDEKAIQMAKDQAKIWIRANYIGYTTWQKMFEKYNVMKPGHEGSGGEYSVQDGFGWTNGIVLELLQRYGKDLTLNDRTVPSTPYVQVQQV</sequence>
<evidence type="ECO:0000313" key="12">
    <source>
        <dbReference type="RefSeq" id="XP_052759357.1"/>
    </source>
</evidence>
<evidence type="ECO:0000256" key="1">
    <source>
        <dbReference type="ARBA" id="ARBA00001576"/>
    </source>
</evidence>
<name>A0ABM3N708_GALME</name>
<feature type="region of interest" description="Disordered" evidence="9">
    <location>
        <begin position="562"/>
        <end position="594"/>
    </location>
</feature>
<feature type="chain" id="PRO_5045433904" description="Trehalase" evidence="10">
    <location>
        <begin position="18"/>
        <end position="1175"/>
    </location>
</feature>
<protein>
    <recommendedName>
        <fullName evidence="4 7">Trehalase</fullName>
        <ecNumber evidence="3 7">3.2.1.28</ecNumber>
    </recommendedName>
    <alternativeName>
        <fullName evidence="7">Alpha-trehalose glucohydrolase</fullName>
    </alternativeName>
</protein>
<feature type="signal peptide" evidence="10">
    <location>
        <begin position="1"/>
        <end position="17"/>
    </location>
</feature>
<comment type="similarity">
    <text evidence="2 7">Belongs to the glycosyl hydrolase 37 family.</text>
</comment>
<comment type="catalytic activity">
    <reaction evidence="1 7">
        <text>alpha,alpha-trehalose + H2O = alpha-D-glucose + beta-D-glucose</text>
        <dbReference type="Rhea" id="RHEA:32675"/>
        <dbReference type="ChEBI" id="CHEBI:15377"/>
        <dbReference type="ChEBI" id="CHEBI:15903"/>
        <dbReference type="ChEBI" id="CHEBI:16551"/>
        <dbReference type="ChEBI" id="CHEBI:17925"/>
        <dbReference type="EC" id="3.2.1.28"/>
    </reaction>
</comment>
<evidence type="ECO:0000256" key="5">
    <source>
        <dbReference type="ARBA" id="ARBA00022801"/>
    </source>
</evidence>
<dbReference type="PRINTS" id="PR00744">
    <property type="entry name" value="GLHYDRLASE37"/>
</dbReference>
<dbReference type="InterPro" id="IPR018232">
    <property type="entry name" value="Glyco_hydro_37_CS"/>
</dbReference>
<keyword evidence="11" id="KW-1185">Reference proteome</keyword>
<dbReference type="SUPFAM" id="SSF48208">
    <property type="entry name" value="Six-hairpin glycosidases"/>
    <property type="match status" value="2"/>
</dbReference>